<evidence type="ECO:0000313" key="2">
    <source>
        <dbReference type="EMBL" id="KXT96550.1"/>
    </source>
</evidence>
<sequence length="68" mass="8066">MTYLPYIQNTCEYPTRTNGPIEGINNKIKVLKRNAYGFRNYYHFRNRIILITKMFGPKQKGIKQQLVA</sequence>
<reference evidence="2 3" key="1">
    <citation type="submission" date="2016-01" db="EMBL/GenBank/DDBJ databases">
        <title>Highly variable Streptococcus oralis are common among viridans streptococci isolated from primates.</title>
        <authorList>
            <person name="Denapaite D."/>
            <person name="Rieger M."/>
            <person name="Koendgen S."/>
            <person name="Brueckner R."/>
            <person name="Ochigava I."/>
            <person name="Kappeler P."/>
            <person name="Maetz-Rensing K."/>
            <person name="Leendertz F."/>
            <person name="Hakenbeck R."/>
        </authorList>
    </citation>
    <scope>NUCLEOTIDE SEQUENCE [LARGE SCALE GENOMIC DNA]</scope>
    <source>
        <strain evidence="2 3">DD28</strain>
    </source>
</reference>
<accession>A0A139Q288</accession>
<proteinExistence type="predicted"/>
<protein>
    <submittedName>
        <fullName evidence="2">Mobile element protein</fullName>
    </submittedName>
</protein>
<organism evidence="2 3">
    <name type="scientific">Streptococcus mitis</name>
    <dbReference type="NCBI Taxonomy" id="28037"/>
    <lineage>
        <taxon>Bacteria</taxon>
        <taxon>Bacillati</taxon>
        <taxon>Bacillota</taxon>
        <taxon>Bacilli</taxon>
        <taxon>Lactobacillales</taxon>
        <taxon>Streptococcaceae</taxon>
        <taxon>Streptococcus</taxon>
        <taxon>Streptococcus mitis group</taxon>
    </lineage>
</organism>
<dbReference type="Proteomes" id="UP000070136">
    <property type="component" value="Unassembled WGS sequence"/>
</dbReference>
<dbReference type="Pfam" id="PF01610">
    <property type="entry name" value="DDE_Tnp_ISL3"/>
    <property type="match status" value="1"/>
</dbReference>
<dbReference type="InterPro" id="IPR002560">
    <property type="entry name" value="Transposase_DDE"/>
</dbReference>
<dbReference type="EMBL" id="LQOA01000067">
    <property type="protein sequence ID" value="KXT96550.1"/>
    <property type="molecule type" value="Genomic_DNA"/>
</dbReference>
<evidence type="ECO:0000313" key="3">
    <source>
        <dbReference type="Proteomes" id="UP000070136"/>
    </source>
</evidence>
<dbReference type="AlphaFoldDB" id="A0A139Q288"/>
<comment type="caution">
    <text evidence="2">The sequence shown here is derived from an EMBL/GenBank/DDBJ whole genome shotgun (WGS) entry which is preliminary data.</text>
</comment>
<feature type="domain" description="Transposase IS204/IS1001/IS1096/IS1165 DDE" evidence="1">
    <location>
        <begin position="6"/>
        <end position="48"/>
    </location>
</feature>
<dbReference type="PATRIC" id="fig|28037.234.peg.2211"/>
<gene>
    <name evidence="2" type="ORF">SMIDD28_02112</name>
</gene>
<evidence type="ECO:0000259" key="1">
    <source>
        <dbReference type="Pfam" id="PF01610"/>
    </source>
</evidence>
<name>A0A139Q288_STRMT</name>